<keyword evidence="8" id="KW-1185">Reference proteome</keyword>
<keyword evidence="2" id="KW-0604">Photosystem II</keyword>
<organism evidence="7 8">
    <name type="scientific">Koribacter versatilis (strain Ellin345)</name>
    <dbReference type="NCBI Taxonomy" id="204669"/>
    <lineage>
        <taxon>Bacteria</taxon>
        <taxon>Pseudomonadati</taxon>
        <taxon>Acidobacteriota</taxon>
        <taxon>Terriglobia</taxon>
        <taxon>Terriglobales</taxon>
        <taxon>Candidatus Korobacteraceae</taxon>
        <taxon>Candidatus Korobacter</taxon>
    </lineage>
</organism>
<feature type="compositionally biased region" description="Basic and acidic residues" evidence="3">
    <location>
        <begin position="179"/>
        <end position="190"/>
    </location>
</feature>
<feature type="region of interest" description="Disordered" evidence="3">
    <location>
        <begin position="118"/>
        <end position="206"/>
    </location>
</feature>
<dbReference type="InterPro" id="IPR041916">
    <property type="entry name" value="Anti_sigma_zinc_sf"/>
</dbReference>
<sequence>MSSDFQNRLRKNLEHPVPAEHPAPDVLNAYIEKVLTGAEERQVTEHLAACRECREVVFLATGAAEEPVQPVVAAVPVKRVRWWAWAMPIVAVVVIAIFIGQPSLLRSKHTVEMAQARHDEPQVPASTTVATKTEVAPANKEEDKAKSLETYQPRKRIVPAQPLGGLATSPAAPPSPAPTERRELAKEKDVNGPVQNEMARRAGVGGRIAEEAKPAVAMSAPAPAAADKVQTLKQSEGAAAANLQQDSKLRDDRYAYSTESTNGASLSANGASRSKAANLDTKAGQAFGGFAKSAAKKVDAATQWRVTTTGGLEHALLGEWKPALGDSSSHFLAVTTFGENVWAGGKNLALYHSPDNGVTWERQTLRVRIAADITQIQFTSANDGVLTTNLGTSFVTHDGGKSWAQEKP</sequence>
<evidence type="ECO:0000256" key="1">
    <source>
        <dbReference type="ARBA" id="ARBA00022531"/>
    </source>
</evidence>
<name>Q1II51_KORVE</name>
<evidence type="ECO:0000259" key="6">
    <source>
        <dbReference type="Pfam" id="PF14870"/>
    </source>
</evidence>
<keyword evidence="4" id="KW-0472">Membrane</keyword>
<dbReference type="Gene3D" id="2.130.10.10">
    <property type="entry name" value="YVTN repeat-like/Quinoprotein amine dehydrogenase"/>
    <property type="match status" value="1"/>
</dbReference>
<dbReference type="HOGENOM" id="CLU_674021_0_0_0"/>
<dbReference type="Proteomes" id="UP000002432">
    <property type="component" value="Chromosome"/>
</dbReference>
<evidence type="ECO:0000256" key="2">
    <source>
        <dbReference type="ARBA" id="ARBA00023276"/>
    </source>
</evidence>
<dbReference type="RefSeq" id="WP_011525246.1">
    <property type="nucleotide sequence ID" value="NC_008009.1"/>
</dbReference>
<evidence type="ECO:0000313" key="8">
    <source>
        <dbReference type="Proteomes" id="UP000002432"/>
    </source>
</evidence>
<dbReference type="Pfam" id="PF14870">
    <property type="entry name" value="PSII_BNR"/>
    <property type="match status" value="1"/>
</dbReference>
<evidence type="ECO:0008006" key="9">
    <source>
        <dbReference type="Google" id="ProtNLM"/>
    </source>
</evidence>
<feature type="domain" description="Photosynthesis system II assembly factor Ycf48/Hcf136-like" evidence="6">
    <location>
        <begin position="328"/>
        <end position="404"/>
    </location>
</feature>
<dbReference type="Gene3D" id="1.10.10.1320">
    <property type="entry name" value="Anti-sigma factor, zinc-finger domain"/>
    <property type="match status" value="1"/>
</dbReference>
<dbReference type="OrthoDB" id="123551at2"/>
<dbReference type="KEGG" id="aba:Acid345_4449"/>
<dbReference type="InterPro" id="IPR027383">
    <property type="entry name" value="Znf_put"/>
</dbReference>
<dbReference type="PANTHER" id="PTHR47199">
    <property type="entry name" value="PHOTOSYSTEM II STABILITY/ASSEMBLY FACTOR HCF136, CHLOROPLASTIC"/>
    <property type="match status" value="1"/>
</dbReference>
<evidence type="ECO:0000259" key="5">
    <source>
        <dbReference type="Pfam" id="PF13490"/>
    </source>
</evidence>
<evidence type="ECO:0000313" key="7">
    <source>
        <dbReference type="EMBL" id="ABF43449.1"/>
    </source>
</evidence>
<keyword evidence="4" id="KW-1133">Transmembrane helix</keyword>
<protein>
    <recommendedName>
        <fullName evidence="9">Photosynthesis system II assembly factor Ycf48/Hcf136-like domain-containing protein</fullName>
    </recommendedName>
</protein>
<dbReference type="SUPFAM" id="SSF110296">
    <property type="entry name" value="Oligoxyloglucan reducing end-specific cellobiohydrolase"/>
    <property type="match status" value="1"/>
</dbReference>
<accession>Q1II51</accession>
<keyword evidence="4" id="KW-0812">Transmembrane</keyword>
<dbReference type="AlphaFoldDB" id="Q1II51"/>
<gene>
    <name evidence="7" type="ordered locus">Acid345_4449</name>
</gene>
<dbReference type="EnsemblBacteria" id="ABF43449">
    <property type="protein sequence ID" value="ABF43449"/>
    <property type="gene ID" value="Acid345_4449"/>
</dbReference>
<dbReference type="InterPro" id="IPR015943">
    <property type="entry name" value="WD40/YVTN_repeat-like_dom_sf"/>
</dbReference>
<feature type="transmembrane region" description="Helical" evidence="4">
    <location>
        <begin position="82"/>
        <end position="100"/>
    </location>
</feature>
<reference evidence="7 8" key="1">
    <citation type="journal article" date="2009" name="Appl. Environ. Microbiol.">
        <title>Three genomes from the phylum Acidobacteria provide insight into the lifestyles of these microorganisms in soils.</title>
        <authorList>
            <person name="Ward N.L."/>
            <person name="Challacombe J.F."/>
            <person name="Janssen P.H."/>
            <person name="Henrissat B."/>
            <person name="Coutinho P.M."/>
            <person name="Wu M."/>
            <person name="Xie G."/>
            <person name="Haft D.H."/>
            <person name="Sait M."/>
            <person name="Badger J."/>
            <person name="Barabote R.D."/>
            <person name="Bradley B."/>
            <person name="Brettin T.S."/>
            <person name="Brinkac L.M."/>
            <person name="Bruce D."/>
            <person name="Creasy T."/>
            <person name="Daugherty S.C."/>
            <person name="Davidsen T.M."/>
            <person name="DeBoy R.T."/>
            <person name="Detter J.C."/>
            <person name="Dodson R.J."/>
            <person name="Durkin A.S."/>
            <person name="Ganapathy A."/>
            <person name="Gwinn-Giglio M."/>
            <person name="Han C.S."/>
            <person name="Khouri H."/>
            <person name="Kiss H."/>
            <person name="Kothari S.P."/>
            <person name="Madupu R."/>
            <person name="Nelson K.E."/>
            <person name="Nelson W.C."/>
            <person name="Paulsen I."/>
            <person name="Penn K."/>
            <person name="Ren Q."/>
            <person name="Rosovitz M.J."/>
            <person name="Selengut J.D."/>
            <person name="Shrivastava S."/>
            <person name="Sullivan S.A."/>
            <person name="Tapia R."/>
            <person name="Thompson L.S."/>
            <person name="Watkins K.L."/>
            <person name="Yang Q."/>
            <person name="Yu C."/>
            <person name="Zafar N."/>
            <person name="Zhou L."/>
            <person name="Kuske C.R."/>
        </authorList>
    </citation>
    <scope>NUCLEOTIDE SEQUENCE [LARGE SCALE GENOMIC DNA]</scope>
    <source>
        <strain evidence="7 8">Ellin345</strain>
    </source>
</reference>
<dbReference type="PANTHER" id="PTHR47199:SF2">
    <property type="entry name" value="PHOTOSYSTEM II STABILITY_ASSEMBLY FACTOR HCF136, CHLOROPLASTIC"/>
    <property type="match status" value="1"/>
</dbReference>
<evidence type="ECO:0000256" key="4">
    <source>
        <dbReference type="SAM" id="Phobius"/>
    </source>
</evidence>
<proteinExistence type="predicted"/>
<dbReference type="GO" id="GO:0015979">
    <property type="term" value="P:photosynthesis"/>
    <property type="evidence" value="ECO:0007669"/>
    <property type="project" value="UniProtKB-KW"/>
</dbReference>
<dbReference type="GO" id="GO:0009523">
    <property type="term" value="C:photosystem II"/>
    <property type="evidence" value="ECO:0007669"/>
    <property type="project" value="UniProtKB-KW"/>
</dbReference>
<feature type="domain" description="Putative zinc-finger" evidence="5">
    <location>
        <begin position="27"/>
        <end position="54"/>
    </location>
</feature>
<dbReference type="eggNOG" id="COG4447">
    <property type="taxonomic scope" value="Bacteria"/>
</dbReference>
<dbReference type="InterPro" id="IPR028203">
    <property type="entry name" value="PSII_CF48-like_dom"/>
</dbReference>
<dbReference type="Pfam" id="PF13490">
    <property type="entry name" value="zf-HC2"/>
    <property type="match status" value="1"/>
</dbReference>
<evidence type="ECO:0000256" key="3">
    <source>
        <dbReference type="SAM" id="MobiDB-lite"/>
    </source>
</evidence>
<keyword evidence="1" id="KW-0602">Photosynthesis</keyword>
<dbReference type="EMBL" id="CP000360">
    <property type="protein sequence ID" value="ABF43449.1"/>
    <property type="molecule type" value="Genomic_DNA"/>
</dbReference>